<feature type="binding site" evidence="8">
    <location>
        <position position="370"/>
    </location>
    <ligand>
        <name>[4Fe-4S] cluster</name>
        <dbReference type="ChEBI" id="CHEBI:49883"/>
        <label>1</label>
    </ligand>
</feature>
<dbReference type="EMBL" id="JADJEV010000004">
    <property type="protein sequence ID" value="MBK6974235.1"/>
    <property type="molecule type" value="Genomic_DNA"/>
</dbReference>
<dbReference type="InterPro" id="IPR037225">
    <property type="entry name" value="Nuo51_FMN-bd_sf"/>
</dbReference>
<gene>
    <name evidence="11" type="primary">rsxC</name>
    <name evidence="8" type="synonym">rnfC</name>
    <name evidence="11" type="ORF">IPH26_15255</name>
</gene>
<name>A0A9D7E0D5_9PROT</name>
<evidence type="ECO:0000256" key="8">
    <source>
        <dbReference type="HAMAP-Rule" id="MF_00461"/>
    </source>
</evidence>
<evidence type="ECO:0000256" key="5">
    <source>
        <dbReference type="ARBA" id="ARBA00022982"/>
    </source>
</evidence>
<evidence type="ECO:0000256" key="6">
    <source>
        <dbReference type="ARBA" id="ARBA00023004"/>
    </source>
</evidence>
<reference evidence="11" key="1">
    <citation type="submission" date="2020-10" db="EMBL/GenBank/DDBJ databases">
        <title>Connecting structure to function with the recovery of over 1000 high-quality activated sludge metagenome-assembled genomes encoding full-length rRNA genes using long-read sequencing.</title>
        <authorList>
            <person name="Singleton C.M."/>
            <person name="Petriglieri F."/>
            <person name="Kristensen J.M."/>
            <person name="Kirkegaard R.H."/>
            <person name="Michaelsen T.Y."/>
            <person name="Andersen M.H."/>
            <person name="Karst S.M."/>
            <person name="Dueholm M.S."/>
            <person name="Nielsen P.H."/>
            <person name="Albertsen M."/>
        </authorList>
    </citation>
    <scope>NUCLEOTIDE SEQUENCE</scope>
    <source>
        <strain evidence="11">Bjer_18-Q3-R1-45_BAT3C.347</strain>
    </source>
</reference>
<dbReference type="Pfam" id="PF10531">
    <property type="entry name" value="SLBB"/>
    <property type="match status" value="1"/>
</dbReference>
<dbReference type="GO" id="GO:0005886">
    <property type="term" value="C:plasma membrane"/>
    <property type="evidence" value="ECO:0007669"/>
    <property type="project" value="UniProtKB-SubCell"/>
</dbReference>
<feature type="binding site" evidence="8">
    <location>
        <position position="406"/>
    </location>
    <ligand>
        <name>[4Fe-4S] cluster</name>
        <dbReference type="ChEBI" id="CHEBI:49883"/>
        <label>2</label>
    </ligand>
</feature>
<feature type="binding site" evidence="8">
    <location>
        <position position="416"/>
    </location>
    <ligand>
        <name>[4Fe-4S] cluster</name>
        <dbReference type="ChEBI" id="CHEBI:49883"/>
        <label>1</label>
    </ligand>
</feature>
<dbReference type="AlphaFoldDB" id="A0A9D7E0D5"/>
<keyword evidence="5 8" id="KW-0249">Electron transport</keyword>
<comment type="cofactor">
    <cofactor evidence="8">
        <name>[4Fe-4S] cluster</name>
        <dbReference type="ChEBI" id="CHEBI:49883"/>
    </cofactor>
    <text evidence="8">Binds 2 [4Fe-4S] clusters per subunit.</text>
</comment>
<feature type="binding site" evidence="8">
    <location>
        <position position="412"/>
    </location>
    <ligand>
        <name>[4Fe-4S] cluster</name>
        <dbReference type="ChEBI" id="CHEBI:49883"/>
        <label>2</label>
    </ligand>
</feature>
<keyword evidence="1 8" id="KW-0813">Transport</keyword>
<keyword evidence="7 8" id="KW-0411">Iron-sulfur</keyword>
<comment type="similarity">
    <text evidence="8">Belongs to the 4Fe4S bacterial-type ferredoxin family. RnfC subfamily.</text>
</comment>
<dbReference type="Pfam" id="PF12838">
    <property type="entry name" value="Fer4_7"/>
    <property type="match status" value="1"/>
</dbReference>
<feature type="region of interest" description="Disordered" evidence="9">
    <location>
        <begin position="1"/>
        <end position="22"/>
    </location>
</feature>
<dbReference type="GO" id="GO:0009055">
    <property type="term" value="F:electron transfer activity"/>
    <property type="evidence" value="ECO:0007669"/>
    <property type="project" value="InterPro"/>
</dbReference>
<evidence type="ECO:0000256" key="7">
    <source>
        <dbReference type="ARBA" id="ARBA00023014"/>
    </source>
</evidence>
<dbReference type="Gene3D" id="3.30.70.20">
    <property type="match status" value="1"/>
</dbReference>
<dbReference type="PANTHER" id="PTHR43034">
    <property type="entry name" value="ION-TRANSLOCATING OXIDOREDUCTASE COMPLEX SUBUNIT C"/>
    <property type="match status" value="1"/>
</dbReference>
<comment type="caution">
    <text evidence="11">The sequence shown here is derived from an EMBL/GenBank/DDBJ whole genome shotgun (WGS) entry which is preliminary data.</text>
</comment>
<evidence type="ECO:0000313" key="11">
    <source>
        <dbReference type="EMBL" id="MBK6974235.1"/>
    </source>
</evidence>
<dbReference type="PANTHER" id="PTHR43034:SF2">
    <property type="entry name" value="ION-TRANSLOCATING OXIDOREDUCTASE COMPLEX SUBUNIT C"/>
    <property type="match status" value="1"/>
</dbReference>
<protein>
    <recommendedName>
        <fullName evidence="8">Ion-translocating oxidoreductase complex subunit C</fullName>
        <ecNumber evidence="8">7.-.-.-</ecNumber>
    </recommendedName>
    <alternativeName>
        <fullName evidence="8">Rnf electron transport complex subunit C</fullName>
    </alternativeName>
</protein>
<feature type="domain" description="4Fe-4S ferredoxin-type" evidence="10">
    <location>
        <begin position="357"/>
        <end position="387"/>
    </location>
</feature>
<dbReference type="GO" id="GO:0022900">
    <property type="term" value="P:electron transport chain"/>
    <property type="evidence" value="ECO:0007669"/>
    <property type="project" value="UniProtKB-UniRule"/>
</dbReference>
<dbReference type="InterPro" id="IPR019554">
    <property type="entry name" value="Soluble_ligand-bd"/>
</dbReference>
<dbReference type="SUPFAM" id="SSF46548">
    <property type="entry name" value="alpha-helical ferredoxin"/>
    <property type="match status" value="1"/>
</dbReference>
<dbReference type="InterPro" id="IPR017900">
    <property type="entry name" value="4Fe4S_Fe_S_CS"/>
</dbReference>
<keyword evidence="6 8" id="KW-0408">Iron</keyword>
<sequence length="575" mass="62390">MGKLFDFHGGVKPQTHKQHSTREPIAVAPLPDLLVVPLHQSIGGTPHPLVQAGESVMKGQRIGAADGNVSAAVHAPTSGQVIAVEPRVMTHTSGLPMLSVVIESDGEEAWVAPEPVNYRSTPPDEIRDQLRDAGVVGLGGAVFPSHLKLNAGKDMPMTLVLNGAECEPYITCDDMLMRERAQDIVRGGRIMRDMLGAGQVLIGIEDNKPEAAAAMRAAVAALGEDMRVIVVPTRYPAGGAKQLIRSLTGIEVPHSKRSTDFGVQCFNVGTAYAIHQAIDLGRPLISRIVTVSGNVERPRNYEVLFGTPMSHLLQLAGAKPDTDRTLMGGPMMGYLMPNPDVPVVKATNCVIAGSRALFPPSPPEMPCIRCTACVEVCPADLQPHEMYWFARARNFGKAQEYHLFDCIECGCCAYVCPSHIPLVDYYRFAKTEIWAREREKEAADQARARFEFRNLREERDQQEKTAKLAAKTAASRQTAEKRVAPKPSAIADARPAAIEAAHAEGTVASAPALSVDPKKALIEAAIERARKQREAIAPKNTENLSEAQKAEIAEIEARRAKIREMAKTHDEDASK</sequence>
<keyword evidence="8" id="KW-0997">Cell inner membrane</keyword>
<evidence type="ECO:0000256" key="9">
    <source>
        <dbReference type="SAM" id="MobiDB-lite"/>
    </source>
</evidence>
<keyword evidence="8" id="KW-0472">Membrane</keyword>
<dbReference type="EC" id="7.-.-.-" evidence="8"/>
<accession>A0A9D7E0D5</accession>
<dbReference type="GO" id="GO:0051539">
    <property type="term" value="F:4 iron, 4 sulfur cluster binding"/>
    <property type="evidence" value="ECO:0007669"/>
    <property type="project" value="UniProtKB-KW"/>
</dbReference>
<proteinExistence type="inferred from homology"/>
<keyword evidence="8" id="KW-1003">Cell membrane</keyword>
<feature type="binding site" evidence="8">
    <location>
        <position position="373"/>
    </location>
    <ligand>
        <name>[4Fe-4S] cluster</name>
        <dbReference type="ChEBI" id="CHEBI:49883"/>
        <label>1</label>
    </ligand>
</feature>
<keyword evidence="3 8" id="KW-0479">Metal-binding</keyword>
<evidence type="ECO:0000256" key="3">
    <source>
        <dbReference type="ARBA" id="ARBA00022723"/>
    </source>
</evidence>
<feature type="domain" description="4Fe-4S ferredoxin-type" evidence="10">
    <location>
        <begin position="397"/>
        <end position="426"/>
    </location>
</feature>
<dbReference type="PROSITE" id="PS51379">
    <property type="entry name" value="4FE4S_FER_2"/>
    <property type="match status" value="2"/>
</dbReference>
<dbReference type="Gene3D" id="3.10.20.600">
    <property type="match status" value="1"/>
</dbReference>
<evidence type="ECO:0000313" key="12">
    <source>
        <dbReference type="Proteomes" id="UP000807785"/>
    </source>
</evidence>
<dbReference type="PROSITE" id="PS00198">
    <property type="entry name" value="4FE4S_FER_1"/>
    <property type="match status" value="1"/>
</dbReference>
<dbReference type="InterPro" id="IPR017896">
    <property type="entry name" value="4Fe4S_Fe-S-bd"/>
</dbReference>
<keyword evidence="8" id="KW-1278">Translocase</keyword>
<dbReference type="InterPro" id="IPR011538">
    <property type="entry name" value="Nuo51_FMN-bd"/>
</dbReference>
<dbReference type="SUPFAM" id="SSF142019">
    <property type="entry name" value="Nqo1 FMN-binding domain-like"/>
    <property type="match status" value="1"/>
</dbReference>
<comment type="function">
    <text evidence="8">Part of a membrane-bound complex that couples electron transfer with translocation of ions across the membrane.</text>
</comment>
<keyword evidence="4 8" id="KW-0677">Repeat</keyword>
<feature type="binding site" evidence="8">
    <location>
        <position position="377"/>
    </location>
    <ligand>
        <name>[4Fe-4S] cluster</name>
        <dbReference type="ChEBI" id="CHEBI:49883"/>
        <label>2</label>
    </ligand>
</feature>
<dbReference type="InterPro" id="IPR010208">
    <property type="entry name" value="Ion_transpt_RnfC/RsxC"/>
</dbReference>
<keyword evidence="2 8" id="KW-0004">4Fe-4S</keyword>
<dbReference type="Gene3D" id="3.40.50.11540">
    <property type="entry name" value="NADH-ubiquinone oxidoreductase 51kDa subunit"/>
    <property type="match status" value="1"/>
</dbReference>
<dbReference type="Proteomes" id="UP000807785">
    <property type="component" value="Unassembled WGS sequence"/>
</dbReference>
<evidence type="ECO:0000259" key="10">
    <source>
        <dbReference type="PROSITE" id="PS51379"/>
    </source>
</evidence>
<comment type="subunit">
    <text evidence="8">The complex is composed of six subunits: RnfA, RnfB, RnfC, RnfD, RnfE and RnfG.</text>
</comment>
<evidence type="ECO:0000256" key="4">
    <source>
        <dbReference type="ARBA" id="ARBA00022737"/>
    </source>
</evidence>
<dbReference type="Pfam" id="PF01512">
    <property type="entry name" value="Complex1_51K"/>
    <property type="match status" value="1"/>
</dbReference>
<dbReference type="GO" id="GO:0046872">
    <property type="term" value="F:metal ion binding"/>
    <property type="evidence" value="ECO:0007669"/>
    <property type="project" value="UniProtKB-KW"/>
</dbReference>
<dbReference type="Pfam" id="PF13375">
    <property type="entry name" value="RnfC_N"/>
    <property type="match status" value="1"/>
</dbReference>
<evidence type="ECO:0000256" key="2">
    <source>
        <dbReference type="ARBA" id="ARBA00022485"/>
    </source>
</evidence>
<feature type="binding site" evidence="8">
    <location>
        <position position="367"/>
    </location>
    <ligand>
        <name>[4Fe-4S] cluster</name>
        <dbReference type="ChEBI" id="CHEBI:49883"/>
        <label>1</label>
    </ligand>
</feature>
<dbReference type="InterPro" id="IPR026902">
    <property type="entry name" value="RnfC_N"/>
</dbReference>
<dbReference type="NCBIfam" id="TIGR01945">
    <property type="entry name" value="rnfC"/>
    <property type="match status" value="1"/>
</dbReference>
<organism evidence="11 12">
    <name type="scientific">Candidatus Methylophosphatis roskildensis</name>
    <dbReference type="NCBI Taxonomy" id="2899263"/>
    <lineage>
        <taxon>Bacteria</taxon>
        <taxon>Pseudomonadati</taxon>
        <taxon>Pseudomonadota</taxon>
        <taxon>Betaproteobacteria</taxon>
        <taxon>Nitrosomonadales</taxon>
        <taxon>Sterolibacteriaceae</taxon>
        <taxon>Candidatus Methylophosphatis</taxon>
    </lineage>
</organism>
<dbReference type="HAMAP" id="MF_00461">
    <property type="entry name" value="RsxC_RnfC"/>
    <property type="match status" value="1"/>
</dbReference>
<feature type="region of interest" description="Disordered" evidence="9">
    <location>
        <begin position="461"/>
        <end position="490"/>
    </location>
</feature>
<comment type="subcellular location">
    <subcellularLocation>
        <location evidence="8">Cell inner membrane</location>
        <topology evidence="8">Peripheral membrane protein</topology>
    </subcellularLocation>
</comment>
<feature type="binding site" evidence="8">
    <location>
        <position position="409"/>
    </location>
    <ligand>
        <name>[4Fe-4S] cluster</name>
        <dbReference type="ChEBI" id="CHEBI:49883"/>
        <label>2</label>
    </ligand>
</feature>
<dbReference type="NCBIfam" id="NF003454">
    <property type="entry name" value="PRK05035.1"/>
    <property type="match status" value="1"/>
</dbReference>
<evidence type="ECO:0000256" key="1">
    <source>
        <dbReference type="ARBA" id="ARBA00022448"/>
    </source>
</evidence>